<organism evidence="1">
    <name type="scientific">Amphimedon queenslandica</name>
    <name type="common">Sponge</name>
    <dbReference type="NCBI Taxonomy" id="400682"/>
    <lineage>
        <taxon>Eukaryota</taxon>
        <taxon>Metazoa</taxon>
        <taxon>Porifera</taxon>
        <taxon>Demospongiae</taxon>
        <taxon>Heteroscleromorpha</taxon>
        <taxon>Haplosclerida</taxon>
        <taxon>Niphatidae</taxon>
        <taxon>Amphimedon</taxon>
    </lineage>
</organism>
<dbReference type="EnsemblMetazoa" id="Aqu2.1.25655_001">
    <property type="protein sequence ID" value="Aqu2.1.25655_001"/>
    <property type="gene ID" value="Aqu2.1.25655"/>
</dbReference>
<evidence type="ECO:0000313" key="1">
    <source>
        <dbReference type="EnsemblMetazoa" id="Aqu2.1.25655_001"/>
    </source>
</evidence>
<dbReference type="InParanoid" id="A0A1X7UDE0"/>
<protein>
    <submittedName>
        <fullName evidence="1">Uncharacterized protein</fullName>
    </submittedName>
</protein>
<accession>A0A1X7UDE0</accession>
<reference evidence="1" key="1">
    <citation type="submission" date="2017-05" db="UniProtKB">
        <authorList>
            <consortium name="EnsemblMetazoa"/>
        </authorList>
    </citation>
    <scope>IDENTIFICATION</scope>
</reference>
<sequence length="184" mass="21091">MNDFSDFCLRRFMCRMHLYSLTGTEITYQVPEKNTKCWAICHLELAFIIDYAILLEIFQKYEIGTLMKLPKSTSSGLHKLDCKGSHFCFLRNLDAAVTSQIQVKVRDGALSLSQLNKACQEAKKLRDLKKTFLELVGLSTWTEAKAKYPHFATEEKIMGTRKPVNVQLQRDSTLKVKMELICAS</sequence>
<name>A0A1X7UDE0_AMPQE</name>
<dbReference type="AlphaFoldDB" id="A0A1X7UDE0"/>
<proteinExistence type="predicted"/>